<dbReference type="GO" id="GO:0044183">
    <property type="term" value="F:protein folding chaperone"/>
    <property type="evidence" value="ECO:0007669"/>
    <property type="project" value="TreeGrafter"/>
</dbReference>
<dbReference type="PANTHER" id="PTHR30560:SF3">
    <property type="entry name" value="TRIGGER FACTOR-LIKE PROTEIN TIG, CHLOROPLASTIC"/>
    <property type="match status" value="1"/>
</dbReference>
<evidence type="ECO:0000313" key="2">
    <source>
        <dbReference type="EMBL" id="EAU64498.1"/>
    </source>
</evidence>
<sequence>MKVQVEELSPVEKKLSIEVDSTRVSDELTRAYTALGRQVKLPGFRQGKVPRRILEQRFRQQVEDDVIQRVVQSAYVEAVREHKVEVV</sequence>
<dbReference type="Pfam" id="PF05697">
    <property type="entry name" value="Trigger_N"/>
    <property type="match status" value="1"/>
</dbReference>
<dbReference type="Gene3D" id="3.30.70.1050">
    <property type="entry name" value="Trigger factor ribosome-binding domain"/>
    <property type="match status" value="1"/>
</dbReference>
<evidence type="ECO:0000259" key="1">
    <source>
        <dbReference type="Pfam" id="PF05697"/>
    </source>
</evidence>
<dbReference type="AlphaFoldDB" id="Q08VK8"/>
<dbReference type="GO" id="GO:0051083">
    <property type="term" value="P:'de novo' cotranslational protein folding"/>
    <property type="evidence" value="ECO:0007669"/>
    <property type="project" value="TreeGrafter"/>
</dbReference>
<dbReference type="Proteomes" id="UP000032702">
    <property type="component" value="Unassembled WGS sequence"/>
</dbReference>
<dbReference type="GO" id="GO:0015031">
    <property type="term" value="P:protein transport"/>
    <property type="evidence" value="ECO:0007669"/>
    <property type="project" value="InterPro"/>
</dbReference>
<comment type="caution">
    <text evidence="2">The sequence shown here is derived from an EMBL/GenBank/DDBJ whole genome shotgun (WGS) entry which is preliminary data.</text>
</comment>
<dbReference type="PANTHER" id="PTHR30560">
    <property type="entry name" value="TRIGGER FACTOR CHAPERONE AND PEPTIDYL-PROLYL CIS/TRANS ISOMERASE"/>
    <property type="match status" value="1"/>
</dbReference>
<proteinExistence type="predicted"/>
<dbReference type="GO" id="GO:0043335">
    <property type="term" value="P:protein unfolding"/>
    <property type="evidence" value="ECO:0007669"/>
    <property type="project" value="TreeGrafter"/>
</dbReference>
<dbReference type="GO" id="GO:0003755">
    <property type="term" value="F:peptidyl-prolyl cis-trans isomerase activity"/>
    <property type="evidence" value="ECO:0007669"/>
    <property type="project" value="TreeGrafter"/>
</dbReference>
<dbReference type="RefSeq" id="WP_002616479.1">
    <property type="nucleotide sequence ID" value="NZ_AAMD01000114.1"/>
</dbReference>
<feature type="domain" description="Trigger factor ribosome-binding bacterial" evidence="1">
    <location>
        <begin position="1"/>
        <end position="87"/>
    </location>
</feature>
<dbReference type="GO" id="GO:0043022">
    <property type="term" value="F:ribosome binding"/>
    <property type="evidence" value="ECO:0007669"/>
    <property type="project" value="TreeGrafter"/>
</dbReference>
<organism evidence="2 3">
    <name type="scientific">Stigmatella aurantiaca (strain DW4/3-1)</name>
    <dbReference type="NCBI Taxonomy" id="378806"/>
    <lineage>
        <taxon>Bacteria</taxon>
        <taxon>Pseudomonadati</taxon>
        <taxon>Myxococcota</taxon>
        <taxon>Myxococcia</taxon>
        <taxon>Myxococcales</taxon>
        <taxon>Cystobacterineae</taxon>
        <taxon>Archangiaceae</taxon>
        <taxon>Stigmatella</taxon>
    </lineage>
</organism>
<dbReference type="InterPro" id="IPR005215">
    <property type="entry name" value="Trig_fac"/>
</dbReference>
<name>Q08VK8_STIAD</name>
<gene>
    <name evidence="2" type="ORF">STIAU_4142</name>
</gene>
<dbReference type="EMBL" id="AAMD01000114">
    <property type="protein sequence ID" value="EAU64498.1"/>
    <property type="molecule type" value="Genomic_DNA"/>
</dbReference>
<reference evidence="2 3" key="1">
    <citation type="submission" date="2006-04" db="EMBL/GenBank/DDBJ databases">
        <authorList>
            <person name="Nierman W.C."/>
        </authorList>
    </citation>
    <scope>NUCLEOTIDE SEQUENCE [LARGE SCALE GENOMIC DNA]</scope>
    <source>
        <strain evidence="2 3">DW4/3-1</strain>
    </source>
</reference>
<feature type="non-terminal residue" evidence="2">
    <location>
        <position position="87"/>
    </location>
</feature>
<evidence type="ECO:0000313" key="3">
    <source>
        <dbReference type="Proteomes" id="UP000032702"/>
    </source>
</evidence>
<accession>Q08VK8</accession>
<dbReference type="InterPro" id="IPR036611">
    <property type="entry name" value="Trigger_fac_ribosome-bd_sf"/>
</dbReference>
<dbReference type="SUPFAM" id="SSF102735">
    <property type="entry name" value="Trigger factor ribosome-binding domain"/>
    <property type="match status" value="1"/>
</dbReference>
<protein>
    <submittedName>
        <fullName evidence="2">Trigger factor</fullName>
    </submittedName>
</protein>
<dbReference type="InterPro" id="IPR008881">
    <property type="entry name" value="Trigger_fac_ribosome-bd_bac"/>
</dbReference>